<protein>
    <submittedName>
        <fullName evidence="2">GNAT family N-acetyltransferase</fullName>
    </submittedName>
</protein>
<organism evidence="2 3">
    <name type="scientific">Arsenicitalea aurantiaca</name>
    <dbReference type="NCBI Taxonomy" id="1783274"/>
    <lineage>
        <taxon>Bacteria</taxon>
        <taxon>Pseudomonadati</taxon>
        <taxon>Pseudomonadota</taxon>
        <taxon>Alphaproteobacteria</taxon>
        <taxon>Hyphomicrobiales</taxon>
        <taxon>Devosiaceae</taxon>
        <taxon>Arsenicitalea</taxon>
    </lineage>
</organism>
<dbReference type="PANTHER" id="PTHR43072">
    <property type="entry name" value="N-ACETYLTRANSFERASE"/>
    <property type="match status" value="1"/>
</dbReference>
<accession>A0A433XFT8</accession>
<keyword evidence="3" id="KW-1185">Reference proteome</keyword>
<sequence>MPMLPQIVIRKAVASEAETLADIGYVAWERDLMPFLRVGDRARRAEQDRLSAAVRDSLDRIIVAEAEGVSVGWCSRARGRAYIPYLFVTPLLQNHGIGTALLRRMESILELEGADAVQLDTLADNVRAVKFYEHQGYHILALGQQGRAGQDTTMNVRLEKRLHPYSGPVPDIE</sequence>
<dbReference type="PROSITE" id="PS51186">
    <property type="entry name" value="GNAT"/>
    <property type="match status" value="1"/>
</dbReference>
<dbReference type="Pfam" id="PF00583">
    <property type="entry name" value="Acetyltransf_1"/>
    <property type="match status" value="1"/>
</dbReference>
<dbReference type="Gene3D" id="3.40.630.30">
    <property type="match status" value="1"/>
</dbReference>
<dbReference type="CDD" id="cd04301">
    <property type="entry name" value="NAT_SF"/>
    <property type="match status" value="1"/>
</dbReference>
<proteinExistence type="predicted"/>
<feature type="domain" description="N-acetyltransferase" evidence="1">
    <location>
        <begin position="7"/>
        <end position="159"/>
    </location>
</feature>
<dbReference type="Proteomes" id="UP000281547">
    <property type="component" value="Unassembled WGS sequence"/>
</dbReference>
<name>A0A433XFT8_9HYPH</name>
<dbReference type="SUPFAM" id="SSF55729">
    <property type="entry name" value="Acyl-CoA N-acyltransferases (Nat)"/>
    <property type="match status" value="1"/>
</dbReference>
<gene>
    <name evidence="2" type="ORF">EMQ25_07275</name>
</gene>
<reference evidence="2 3" key="1">
    <citation type="journal article" date="2016" name="Int. J. Syst. Evol. Microbiol.">
        <title>Arsenicitalea aurantiaca gen. nov., sp. nov., a new member of the family Hyphomicrobiaceae, isolated from high-arsenic sediment.</title>
        <authorList>
            <person name="Mu Y."/>
            <person name="Zhou L."/>
            <person name="Zeng X.C."/>
            <person name="Liu L."/>
            <person name="Pan Y."/>
            <person name="Chen X."/>
            <person name="Wang J."/>
            <person name="Li S."/>
            <person name="Li W.J."/>
            <person name="Wang Y."/>
        </authorList>
    </citation>
    <scope>NUCLEOTIDE SEQUENCE [LARGE SCALE GENOMIC DNA]</scope>
    <source>
        <strain evidence="2 3">42-50</strain>
    </source>
</reference>
<dbReference type="EMBL" id="RZNJ01000002">
    <property type="protein sequence ID" value="RUT32926.1"/>
    <property type="molecule type" value="Genomic_DNA"/>
</dbReference>
<dbReference type="InterPro" id="IPR000182">
    <property type="entry name" value="GNAT_dom"/>
</dbReference>
<evidence type="ECO:0000259" key="1">
    <source>
        <dbReference type="PROSITE" id="PS51186"/>
    </source>
</evidence>
<dbReference type="InterPro" id="IPR016181">
    <property type="entry name" value="Acyl_CoA_acyltransferase"/>
</dbReference>
<dbReference type="GO" id="GO:0016747">
    <property type="term" value="F:acyltransferase activity, transferring groups other than amino-acyl groups"/>
    <property type="evidence" value="ECO:0007669"/>
    <property type="project" value="InterPro"/>
</dbReference>
<comment type="caution">
    <text evidence="2">The sequence shown here is derived from an EMBL/GenBank/DDBJ whole genome shotgun (WGS) entry which is preliminary data.</text>
</comment>
<dbReference type="AlphaFoldDB" id="A0A433XFT8"/>
<evidence type="ECO:0000313" key="2">
    <source>
        <dbReference type="EMBL" id="RUT32926.1"/>
    </source>
</evidence>
<keyword evidence="2" id="KW-0808">Transferase</keyword>
<evidence type="ECO:0000313" key="3">
    <source>
        <dbReference type="Proteomes" id="UP000281547"/>
    </source>
</evidence>